<dbReference type="SMART" id="SM00256">
    <property type="entry name" value="FBOX"/>
    <property type="match status" value="1"/>
</dbReference>
<evidence type="ECO:0000313" key="2">
    <source>
        <dbReference type="EMBL" id="RDB15299.1"/>
    </source>
</evidence>
<gene>
    <name evidence="2" type="ORF">Hypma_004716</name>
</gene>
<protein>
    <recommendedName>
        <fullName evidence="1">F-box domain-containing protein</fullName>
    </recommendedName>
</protein>
<feature type="domain" description="F-box" evidence="1">
    <location>
        <begin position="1"/>
        <end position="46"/>
    </location>
</feature>
<evidence type="ECO:0000259" key="1">
    <source>
        <dbReference type="PROSITE" id="PS50181"/>
    </source>
</evidence>
<dbReference type="OrthoDB" id="3059014at2759"/>
<dbReference type="EMBL" id="LUEZ02000184">
    <property type="protein sequence ID" value="RDB15299.1"/>
    <property type="molecule type" value="Genomic_DNA"/>
</dbReference>
<accession>A0A369IZX4</accession>
<dbReference type="Pfam" id="PF12937">
    <property type="entry name" value="F-box-like"/>
    <property type="match status" value="1"/>
</dbReference>
<dbReference type="InterPro" id="IPR001810">
    <property type="entry name" value="F-box_dom"/>
</dbReference>
<dbReference type="Proteomes" id="UP000076154">
    <property type="component" value="Unassembled WGS sequence"/>
</dbReference>
<dbReference type="InParanoid" id="A0A369IZX4"/>
<sequence length="460" mass="51985">MLITSLPTEILTEILNKLDWKTVLTVRKTCWTFYRISKIHTVWANIYYRHLKDSPYTLRSEEQIDRYSEAELEHWVLARKSAWKPDHCRPTRSRSIDYLYPQALCLIPGGRWLLVGGPTPGSLLAYDLDLPDLSAFTLVEATGSPKQQEVHIICINVDERAPNLSFNMVLSPSARIVQSDIPLPVQVHIYKVTLVNHGSNARLAARQIRSFDAKAVGRIPGIALEGPLFARASLPWPSSSAFGYIEVFDWTKSTSSHHHKCTILTKECFIESIQFLPGHRLASWSRSSLTIYDISNIKVIADPVFPMEALDFTRGLFDVSYGGARNIRLSRPVVDTSAAYFPYASTHDKIMTLYRLVVPHDAGRTPYYVKFLELPSDAVWDFALGYEKGLIVAEKTITTVSFPWTASHEPPSDHPIPIPLMTTQDIFYYMVSIVLFDEESGRILNNVARTIAVHDMAACN</sequence>
<dbReference type="InterPro" id="IPR036047">
    <property type="entry name" value="F-box-like_dom_sf"/>
</dbReference>
<dbReference type="AlphaFoldDB" id="A0A369IZX4"/>
<dbReference type="CDD" id="cd09917">
    <property type="entry name" value="F-box_SF"/>
    <property type="match status" value="1"/>
</dbReference>
<evidence type="ECO:0000313" key="3">
    <source>
        <dbReference type="Proteomes" id="UP000076154"/>
    </source>
</evidence>
<proteinExistence type="predicted"/>
<comment type="caution">
    <text evidence="2">The sequence shown here is derived from an EMBL/GenBank/DDBJ whole genome shotgun (WGS) entry which is preliminary data.</text>
</comment>
<name>A0A369IZX4_HYPMA</name>
<reference evidence="2" key="1">
    <citation type="submission" date="2018-04" db="EMBL/GenBank/DDBJ databases">
        <title>Whole genome sequencing of Hypsizygus marmoreus.</title>
        <authorList>
            <person name="Choi I.-G."/>
            <person name="Min B."/>
            <person name="Kim J.-G."/>
            <person name="Kim S."/>
            <person name="Oh Y.-L."/>
            <person name="Kong W.-S."/>
            <person name="Park H."/>
            <person name="Jeong J."/>
            <person name="Song E.-S."/>
        </authorList>
    </citation>
    <scope>NUCLEOTIDE SEQUENCE [LARGE SCALE GENOMIC DNA]</scope>
    <source>
        <strain evidence="2">51987-8</strain>
    </source>
</reference>
<dbReference type="SUPFAM" id="SSF81383">
    <property type="entry name" value="F-box domain"/>
    <property type="match status" value="1"/>
</dbReference>
<organism evidence="2 3">
    <name type="scientific">Hypsizygus marmoreus</name>
    <name type="common">White beech mushroom</name>
    <name type="synonym">Agaricus marmoreus</name>
    <dbReference type="NCBI Taxonomy" id="39966"/>
    <lineage>
        <taxon>Eukaryota</taxon>
        <taxon>Fungi</taxon>
        <taxon>Dikarya</taxon>
        <taxon>Basidiomycota</taxon>
        <taxon>Agaricomycotina</taxon>
        <taxon>Agaricomycetes</taxon>
        <taxon>Agaricomycetidae</taxon>
        <taxon>Agaricales</taxon>
        <taxon>Tricholomatineae</taxon>
        <taxon>Lyophyllaceae</taxon>
        <taxon>Hypsizygus</taxon>
    </lineage>
</organism>
<dbReference type="Gene3D" id="1.20.1280.50">
    <property type="match status" value="1"/>
</dbReference>
<dbReference type="PROSITE" id="PS50181">
    <property type="entry name" value="FBOX"/>
    <property type="match status" value="1"/>
</dbReference>
<keyword evidence="3" id="KW-1185">Reference proteome</keyword>